<feature type="compositionally biased region" description="Polar residues" evidence="5">
    <location>
        <begin position="564"/>
        <end position="578"/>
    </location>
</feature>
<feature type="compositionally biased region" description="Basic residues" evidence="5">
    <location>
        <begin position="546"/>
        <end position="560"/>
    </location>
</feature>
<dbReference type="PANTHER" id="PTHR15454:SF69">
    <property type="entry name" value="SERINE_THREONINE-PROTEIN KINASE 11-INTERACTING PROTEIN"/>
    <property type="match status" value="1"/>
</dbReference>
<feature type="region of interest" description="Disordered" evidence="5">
    <location>
        <begin position="38"/>
        <end position="71"/>
    </location>
</feature>
<comment type="subcellular location">
    <subcellularLocation>
        <location evidence="1">Cytoplasm</location>
    </subcellularLocation>
</comment>
<evidence type="ECO:0000256" key="2">
    <source>
        <dbReference type="ARBA" id="ARBA00022490"/>
    </source>
</evidence>
<feature type="compositionally biased region" description="Polar residues" evidence="5">
    <location>
        <begin position="937"/>
        <end position="947"/>
    </location>
</feature>
<feature type="compositionally biased region" description="Polar residues" evidence="5">
    <location>
        <begin position="672"/>
        <end position="686"/>
    </location>
</feature>
<dbReference type="PROSITE" id="PS51450">
    <property type="entry name" value="LRR"/>
    <property type="match status" value="1"/>
</dbReference>
<dbReference type="STRING" id="645134.A0A0L0HKQ0"/>
<dbReference type="SUPFAM" id="SSF52075">
    <property type="entry name" value="Outer arm dynein light chain 1"/>
    <property type="match status" value="1"/>
</dbReference>
<evidence type="ECO:0000256" key="1">
    <source>
        <dbReference type="ARBA" id="ARBA00004496"/>
    </source>
</evidence>
<feature type="region of interest" description="Disordered" evidence="5">
    <location>
        <begin position="1153"/>
        <end position="1177"/>
    </location>
</feature>
<keyword evidence="4" id="KW-0677">Repeat</keyword>
<dbReference type="InParanoid" id="A0A0L0HKQ0"/>
<proteinExistence type="predicted"/>
<feature type="region of interest" description="Disordered" evidence="5">
    <location>
        <begin position="930"/>
        <end position="950"/>
    </location>
</feature>
<dbReference type="RefSeq" id="XP_016609632.1">
    <property type="nucleotide sequence ID" value="XM_016751660.1"/>
</dbReference>
<dbReference type="Pfam" id="PF13855">
    <property type="entry name" value="LRR_8"/>
    <property type="match status" value="1"/>
</dbReference>
<dbReference type="InterPro" id="IPR001611">
    <property type="entry name" value="Leu-rich_rpt"/>
</dbReference>
<keyword evidence="3" id="KW-0433">Leucine-rich repeat</keyword>
<evidence type="ECO:0000256" key="4">
    <source>
        <dbReference type="ARBA" id="ARBA00022737"/>
    </source>
</evidence>
<dbReference type="OrthoDB" id="676979at2759"/>
<name>A0A0L0HKQ0_SPIPD</name>
<dbReference type="VEuPathDB" id="FungiDB:SPPG_03391"/>
<feature type="region of interest" description="Disordered" evidence="5">
    <location>
        <begin position="1591"/>
        <end position="1627"/>
    </location>
</feature>
<evidence type="ECO:0000313" key="7">
    <source>
        <dbReference type="Proteomes" id="UP000053201"/>
    </source>
</evidence>
<feature type="region of interest" description="Disordered" evidence="5">
    <location>
        <begin position="631"/>
        <end position="686"/>
    </location>
</feature>
<accession>A0A0L0HKQ0</accession>
<feature type="region of interest" description="Disordered" evidence="5">
    <location>
        <begin position="706"/>
        <end position="728"/>
    </location>
</feature>
<keyword evidence="2" id="KW-0963">Cytoplasm</keyword>
<sequence>MQDIPGDQFVRSLAAHIREHGPSILASARQLVEALDDGLPGTPQYRRRRQSLDIHNTDDSKAATNDADPSSQASSITALASVFSAFGFGTSSTSAKDRDTLSAATGENGMRTSFAMDPYHLAYLNVLFRNSSDIKDYLATRTTGPQPPIPSQSTIAPSIPSSTQGSSYLSLIWSGTSNTASPSSITTVEEDTLYLYKFFETLSLLRIAPVRRNNIEGFDPPSSSCVDLTPFSSLVAIELDATNPRVIGCWGQVREMLRSLTCRYALTNSEDLVAALEVEVKEDGPIADSEALDIVTRSNRPTRRKSSYSHVDDDNPSARLPLLTHLNLPGNSLQAVPSSLISHIPRCTHVDLSSNALTVVPPALSALAELSYVDLSGNRITSLSGAEDRLRNVTSLLLKANALENLLGVESLARLRTLNVAENKIWDVYEVGRLASLMDVDEIWIADNPLTKLPNYRTNIFTYFKSRALGLLLDGVPPSAAEKKVIKANLTVAAVPSQHRSPPPVRVSGGKTRSVLSRDNSESVIDDDLRSRASDLPSLLSEKTGRKVGKKKRRPGKSKVHNGNLKTPQMELPSTSPTAGEEIPSISLSPGPSRRVQRFAEIEKTIEASSIIITDDKPIVDSADLVVNRAGKKSGKGKSTSGHKTRKLKENGESRAQTSMSILSAQGDGMSSIGSPVTSPNITPSPIVTPTLSHLSLSEALEFSETPAVGREGPKASNTELHTPPTDTVLPATASPQDVLHIHDNGATLLPETSAQPRVASPVPPKPVTPLPRLEPVPTVGTHIANIGPYRRLFDHGRAVGDTASVRSGATNGNVKWLALAPNEGPTKLQSEPPAQAFSVRRTASGPDVEAGSRDEFQGVKSYHPHGAKDDVMTGKKGRIQSNLPSLGLGDRFVTLAEGEKAKVKMLSAGATTAAKVASFSPPPPPPLILSRPLRSNTSPSVSTRSGGRSFATAPAYGRVGGVARSVAGSGVTCASMPAWMASGQGPGGHQVPSAPTIPFITLTNSLKLHLVLNVLRDGDEEKCLCWIPASCVVQIPNDISRIKTRQTGWFTSITGDHELWRAPTYIPAQRPCYVLLTNRRLYIFEPKFRFPFTGNKNQDAQETRYDSDISSLLRLVRCVRLKGIPRIDVGPNQQYFVVRYYVRAGPPASSGGGGFGSGVHPIGPGGMGPGESSRYGDGGQWESVVVVTRDKDTTAGFLNAFVQCLRDDSGDEEGLNVINQNVEWALLDIKEQVLARRGKKEAGYPFEWLSARAGDKISITSSGGWLGRVLLGKREVDETAHSRLYASPSSTNTLVTSLLTDEDEDPALNVIGSVQDNKTPADFLKTYLLVGLLTVIHPVSASSLPAIAVHPLTLAATNEFIYLFVERHDVWPPVIFPPETNVPQWVNESVNSRSYAKTSDDMKGLISDAVGMVSRVIDIGKVDNVVRCERWRTWRWNGTGRGEGDVVQNGYVGVWRKGKRRDFAGRGRTREWTWGRESEEVEGNTAGWGWWVRIVFGDRKFPSVDEASTEQKSAPQAGEDLTTESMAMPNRPPSTTAPTPPNERYWDLVFRSLEGANELLDFLRDARGVKADIDYDQNFVVREDIIEADAPGKSSGESHNAFGPPHMESRDHRVREDGVEFVLGDD</sequence>
<feature type="compositionally biased region" description="Basic residues" evidence="5">
    <location>
        <begin position="631"/>
        <end position="647"/>
    </location>
</feature>
<evidence type="ECO:0000313" key="6">
    <source>
        <dbReference type="EMBL" id="KND01593.1"/>
    </source>
</evidence>
<evidence type="ECO:0000256" key="5">
    <source>
        <dbReference type="SAM" id="MobiDB-lite"/>
    </source>
</evidence>
<feature type="region of interest" description="Disordered" evidence="5">
    <location>
        <begin position="495"/>
        <end position="594"/>
    </location>
</feature>
<dbReference type="Proteomes" id="UP000053201">
    <property type="component" value="Unassembled WGS sequence"/>
</dbReference>
<dbReference type="Gene3D" id="3.80.10.10">
    <property type="entry name" value="Ribonuclease Inhibitor"/>
    <property type="match status" value="2"/>
</dbReference>
<feature type="compositionally biased region" description="Basic and acidic residues" evidence="5">
    <location>
        <begin position="50"/>
        <end position="61"/>
    </location>
</feature>
<feature type="compositionally biased region" description="Polar residues" evidence="5">
    <location>
        <begin position="654"/>
        <end position="664"/>
    </location>
</feature>
<dbReference type="OMA" id="WFPNIES"/>
<dbReference type="GO" id="GO:0005737">
    <property type="term" value="C:cytoplasm"/>
    <property type="evidence" value="ECO:0007669"/>
    <property type="project" value="UniProtKB-SubCell"/>
</dbReference>
<dbReference type="InterPro" id="IPR032675">
    <property type="entry name" value="LRR_dom_sf"/>
</dbReference>
<feature type="compositionally biased region" description="Gly residues" evidence="5">
    <location>
        <begin position="1153"/>
        <end position="1170"/>
    </location>
</feature>
<feature type="compositionally biased region" description="Pro residues" evidence="5">
    <location>
        <begin position="762"/>
        <end position="775"/>
    </location>
</feature>
<keyword evidence="7" id="KW-1185">Reference proteome</keyword>
<dbReference type="SMART" id="SM00369">
    <property type="entry name" value="LRR_TYP"/>
    <property type="match status" value="3"/>
</dbReference>
<dbReference type="EMBL" id="KQ257454">
    <property type="protein sequence ID" value="KND01593.1"/>
    <property type="molecule type" value="Genomic_DNA"/>
</dbReference>
<reference evidence="6 7" key="1">
    <citation type="submission" date="2009-08" db="EMBL/GenBank/DDBJ databases">
        <title>The Genome Sequence of Spizellomyces punctatus strain DAOM BR117.</title>
        <authorList>
            <consortium name="The Broad Institute Genome Sequencing Platform"/>
            <person name="Russ C."/>
            <person name="Cuomo C."/>
            <person name="Shea T."/>
            <person name="Young S.K."/>
            <person name="Zeng Q."/>
            <person name="Koehrsen M."/>
            <person name="Haas B."/>
            <person name="Borodovsky M."/>
            <person name="Guigo R."/>
            <person name="Alvarado L."/>
            <person name="Berlin A."/>
            <person name="Bochicchio J."/>
            <person name="Borenstein D."/>
            <person name="Chapman S."/>
            <person name="Chen Z."/>
            <person name="Engels R."/>
            <person name="Freedman E."/>
            <person name="Gellesch M."/>
            <person name="Goldberg J."/>
            <person name="Griggs A."/>
            <person name="Gujja S."/>
            <person name="Heiman D."/>
            <person name="Hepburn T."/>
            <person name="Howarth C."/>
            <person name="Jen D."/>
            <person name="Larson L."/>
            <person name="Lewis B."/>
            <person name="Mehta T."/>
            <person name="Park D."/>
            <person name="Pearson M."/>
            <person name="Roberts A."/>
            <person name="Saif S."/>
            <person name="Shenoy N."/>
            <person name="Sisk P."/>
            <person name="Stolte C."/>
            <person name="Sykes S."/>
            <person name="Thomson T."/>
            <person name="Walk T."/>
            <person name="White J."/>
            <person name="Yandava C."/>
            <person name="Burger G."/>
            <person name="Gray M.W."/>
            <person name="Holland P.W.H."/>
            <person name="King N."/>
            <person name="Lang F.B.F."/>
            <person name="Roger A.J."/>
            <person name="Ruiz-Trillo I."/>
            <person name="Lander E."/>
            <person name="Nusbaum C."/>
        </authorList>
    </citation>
    <scope>NUCLEOTIDE SEQUENCE [LARGE SCALE GENOMIC DNA]</scope>
    <source>
        <strain evidence="6 7">DAOM BR117</strain>
    </source>
</reference>
<dbReference type="PANTHER" id="PTHR15454">
    <property type="entry name" value="NISCHARIN RELATED"/>
    <property type="match status" value="1"/>
</dbReference>
<feature type="region of interest" description="Disordered" evidence="5">
    <location>
        <begin position="1506"/>
        <end position="1543"/>
    </location>
</feature>
<dbReference type="GeneID" id="27686911"/>
<dbReference type="eggNOG" id="KOG1259">
    <property type="taxonomic scope" value="Eukaryota"/>
</dbReference>
<gene>
    <name evidence="6" type="ORF">SPPG_03391</name>
</gene>
<dbReference type="InterPro" id="IPR003591">
    <property type="entry name" value="Leu-rich_rpt_typical-subtyp"/>
</dbReference>
<evidence type="ECO:0000256" key="3">
    <source>
        <dbReference type="ARBA" id="ARBA00022614"/>
    </source>
</evidence>
<feature type="compositionally biased region" description="Basic and acidic residues" evidence="5">
    <location>
        <begin position="1608"/>
        <end position="1619"/>
    </location>
</feature>
<feature type="region of interest" description="Disordered" evidence="5">
    <location>
        <begin position="753"/>
        <end position="775"/>
    </location>
</feature>
<protein>
    <submittedName>
        <fullName evidence="6">Uncharacterized protein</fullName>
    </submittedName>
</protein>
<organism evidence="6 7">
    <name type="scientific">Spizellomyces punctatus (strain DAOM BR117)</name>
    <dbReference type="NCBI Taxonomy" id="645134"/>
    <lineage>
        <taxon>Eukaryota</taxon>
        <taxon>Fungi</taxon>
        <taxon>Fungi incertae sedis</taxon>
        <taxon>Chytridiomycota</taxon>
        <taxon>Chytridiomycota incertae sedis</taxon>
        <taxon>Chytridiomycetes</taxon>
        <taxon>Spizellomycetales</taxon>
        <taxon>Spizellomycetaceae</taxon>
        <taxon>Spizellomyces</taxon>
    </lineage>
</organism>